<accession>A0A2U1VA26</accession>
<comment type="similarity">
    <text evidence="1">Belongs to the short-chain dehydrogenases/reductases (SDR) family.</text>
</comment>
<dbReference type="RefSeq" id="WP_109515246.1">
    <property type="nucleotide sequence ID" value="NZ_PDOA01000001.1"/>
</dbReference>
<dbReference type="InterPro" id="IPR002347">
    <property type="entry name" value="SDR_fam"/>
</dbReference>
<dbReference type="SUPFAM" id="SSF51735">
    <property type="entry name" value="NAD(P)-binding Rossmann-fold domains"/>
    <property type="match status" value="1"/>
</dbReference>
<reference evidence="3" key="1">
    <citation type="submission" date="2017-10" db="EMBL/GenBank/DDBJ databases">
        <authorList>
            <person name="Toshchakov S.V."/>
            <person name="Goeva M.A."/>
        </authorList>
    </citation>
    <scope>NUCLEOTIDE SEQUENCE [LARGE SCALE GENOMIC DNA]</scope>
    <source>
        <strain evidence="3">JR1/69-1-13</strain>
    </source>
</reference>
<comment type="caution">
    <text evidence="2">The sequence shown here is derived from an EMBL/GenBank/DDBJ whole genome shotgun (WGS) entry which is preliminary data.</text>
</comment>
<sequence>MRIAFAGRTVLVTGAARGIGGGIAAAFAERGGRVIATDVLEAELAALPAHVAPAGGGSLETRRLDVTDAAAIAALIGETGTPDILVHVAGGVRGQSPKPFEDVTEAEWDAIQDANLKGAFLAARAVVPGMKAAGRGRIVVISSRAGLGVSRTGIQSYATAKAAQLGLVRQLAHELGPYGITVNSVAPGFLRTSPDYERQWNSYGAEGQRAMVEGIAMRRLGEPEDIAHAVLFLASDYASWITGQVLPVTGSPIA</sequence>
<evidence type="ECO:0000313" key="2">
    <source>
        <dbReference type="EMBL" id="PWC30675.1"/>
    </source>
</evidence>
<dbReference type="PANTHER" id="PTHR42760">
    <property type="entry name" value="SHORT-CHAIN DEHYDROGENASES/REDUCTASES FAMILY MEMBER"/>
    <property type="match status" value="1"/>
</dbReference>
<evidence type="ECO:0000256" key="1">
    <source>
        <dbReference type="ARBA" id="ARBA00006484"/>
    </source>
</evidence>
<dbReference type="PRINTS" id="PR00081">
    <property type="entry name" value="GDHRDH"/>
</dbReference>
<dbReference type="EMBL" id="PDOA01000001">
    <property type="protein sequence ID" value="PWC30675.1"/>
    <property type="molecule type" value="Genomic_DNA"/>
</dbReference>
<dbReference type="CDD" id="cd05233">
    <property type="entry name" value="SDR_c"/>
    <property type="match status" value="1"/>
</dbReference>
<keyword evidence="3" id="KW-1185">Reference proteome</keyword>
<protein>
    <submittedName>
        <fullName evidence="2">Short-chain dehydrogenase</fullName>
    </submittedName>
</protein>
<dbReference type="Pfam" id="PF13561">
    <property type="entry name" value="adh_short_C2"/>
    <property type="match status" value="1"/>
</dbReference>
<name>A0A2U1VA26_9PROT</name>
<dbReference type="AlphaFoldDB" id="A0A2U1VA26"/>
<evidence type="ECO:0000313" key="3">
    <source>
        <dbReference type="Proteomes" id="UP000245048"/>
    </source>
</evidence>
<dbReference type="FunFam" id="3.40.50.720:FF:000084">
    <property type="entry name" value="Short-chain dehydrogenase reductase"/>
    <property type="match status" value="1"/>
</dbReference>
<dbReference type="InterPro" id="IPR036291">
    <property type="entry name" value="NAD(P)-bd_dom_sf"/>
</dbReference>
<dbReference type="GO" id="GO:0016616">
    <property type="term" value="F:oxidoreductase activity, acting on the CH-OH group of donors, NAD or NADP as acceptor"/>
    <property type="evidence" value="ECO:0007669"/>
    <property type="project" value="TreeGrafter"/>
</dbReference>
<dbReference type="Proteomes" id="UP000245048">
    <property type="component" value="Unassembled WGS sequence"/>
</dbReference>
<organism evidence="2 3">
    <name type="scientific">Teichococcus aestuarii</name>
    <dbReference type="NCBI Taxonomy" id="568898"/>
    <lineage>
        <taxon>Bacteria</taxon>
        <taxon>Pseudomonadati</taxon>
        <taxon>Pseudomonadota</taxon>
        <taxon>Alphaproteobacteria</taxon>
        <taxon>Acetobacterales</taxon>
        <taxon>Roseomonadaceae</taxon>
        <taxon>Roseomonas</taxon>
    </lineage>
</organism>
<proteinExistence type="inferred from homology"/>
<gene>
    <name evidence="2" type="ORF">CR165_01855</name>
</gene>
<dbReference type="Gene3D" id="3.40.50.720">
    <property type="entry name" value="NAD(P)-binding Rossmann-like Domain"/>
    <property type="match status" value="1"/>
</dbReference>
<dbReference type="OrthoDB" id="9780084at2"/>